<dbReference type="GO" id="GO:1900026">
    <property type="term" value="P:positive regulation of substrate adhesion-dependent cell spreading"/>
    <property type="evidence" value="ECO:0007669"/>
    <property type="project" value="TreeGrafter"/>
</dbReference>
<dbReference type="InterPro" id="IPR001849">
    <property type="entry name" value="PH_domain"/>
</dbReference>
<feature type="region of interest" description="Disordered" evidence="2">
    <location>
        <begin position="724"/>
        <end position="780"/>
    </location>
</feature>
<feature type="compositionally biased region" description="Polar residues" evidence="2">
    <location>
        <begin position="248"/>
        <end position="261"/>
    </location>
</feature>
<dbReference type="PANTHER" id="PTHR17271:SF14">
    <property type="entry name" value="TRIO AND F-ACTIN-BINDING PROTEIN-LIKE ISOFORM X1"/>
    <property type="match status" value="1"/>
</dbReference>
<dbReference type="AlphaFoldDB" id="A0AAW0PTB9"/>
<feature type="compositionally biased region" description="Basic and acidic residues" evidence="2">
    <location>
        <begin position="549"/>
        <end position="591"/>
    </location>
</feature>
<feature type="region of interest" description="Disordered" evidence="2">
    <location>
        <begin position="223"/>
        <end position="362"/>
    </location>
</feature>
<proteinExistence type="predicted"/>
<dbReference type="Gene3D" id="2.30.29.30">
    <property type="entry name" value="Pleckstrin-homology domain (PH domain)/Phosphotyrosine-binding domain (PTB)"/>
    <property type="match status" value="1"/>
</dbReference>
<reference evidence="5" key="1">
    <citation type="submission" date="2024-04" db="EMBL/GenBank/DDBJ databases">
        <title>Salinicola lusitanus LLJ914,a marine bacterium isolated from the Okinawa Trough.</title>
        <authorList>
            <person name="Li J."/>
        </authorList>
    </citation>
    <scope>NUCLEOTIDE SEQUENCE [LARGE SCALE GENOMIC DNA]</scope>
</reference>
<dbReference type="CDD" id="cd06503">
    <property type="entry name" value="ATP-synt_Fo_b"/>
    <property type="match status" value="1"/>
</dbReference>
<feature type="compositionally biased region" description="Polar residues" evidence="2">
    <location>
        <begin position="321"/>
        <end position="356"/>
    </location>
</feature>
<feature type="region of interest" description="Disordered" evidence="2">
    <location>
        <begin position="378"/>
        <end position="490"/>
    </location>
</feature>
<feature type="compositionally biased region" description="Polar residues" evidence="2">
    <location>
        <begin position="289"/>
        <end position="301"/>
    </location>
</feature>
<dbReference type="SMART" id="SM00233">
    <property type="entry name" value="PH"/>
    <property type="match status" value="1"/>
</dbReference>
<feature type="compositionally biased region" description="Low complexity" evidence="2">
    <location>
        <begin position="302"/>
        <end position="312"/>
    </location>
</feature>
<dbReference type="Pfam" id="PF00169">
    <property type="entry name" value="PH"/>
    <property type="match status" value="1"/>
</dbReference>
<feature type="compositionally biased region" description="Polar residues" evidence="2">
    <location>
        <begin position="378"/>
        <end position="401"/>
    </location>
</feature>
<evidence type="ECO:0000313" key="4">
    <source>
        <dbReference type="EMBL" id="KAK7929987.1"/>
    </source>
</evidence>
<dbReference type="InterPro" id="IPR011993">
    <property type="entry name" value="PH-like_dom_sf"/>
</dbReference>
<dbReference type="GO" id="GO:0051015">
    <property type="term" value="F:actin filament binding"/>
    <property type="evidence" value="ECO:0007669"/>
    <property type="project" value="TreeGrafter"/>
</dbReference>
<evidence type="ECO:0000313" key="5">
    <source>
        <dbReference type="Proteomes" id="UP001460270"/>
    </source>
</evidence>
<comment type="caution">
    <text evidence="4">The sequence shown here is derived from an EMBL/GenBank/DDBJ whole genome shotgun (WGS) entry which is preliminary data.</text>
</comment>
<feature type="compositionally biased region" description="Basic and acidic residues" evidence="2">
    <location>
        <begin position="406"/>
        <end position="422"/>
    </location>
</feature>
<feature type="region of interest" description="Disordered" evidence="2">
    <location>
        <begin position="117"/>
        <end position="183"/>
    </location>
</feature>
<feature type="compositionally biased region" description="Polar residues" evidence="2">
    <location>
        <begin position="223"/>
        <end position="241"/>
    </location>
</feature>
<accession>A0AAW0PTB9</accession>
<feature type="compositionally biased region" description="Low complexity" evidence="2">
    <location>
        <begin position="278"/>
        <end position="288"/>
    </location>
</feature>
<keyword evidence="1" id="KW-0175">Coiled coil</keyword>
<gene>
    <name evidence="4" type="ORF">WMY93_006382</name>
</gene>
<dbReference type="SUPFAM" id="SSF50729">
    <property type="entry name" value="PH domain-like"/>
    <property type="match status" value="1"/>
</dbReference>
<feature type="compositionally biased region" description="Basic and acidic residues" evidence="2">
    <location>
        <begin position="765"/>
        <end position="780"/>
    </location>
</feature>
<dbReference type="GO" id="GO:0015629">
    <property type="term" value="C:actin cytoskeleton"/>
    <property type="evidence" value="ECO:0007669"/>
    <property type="project" value="TreeGrafter"/>
</dbReference>
<keyword evidence="5" id="KW-1185">Reference proteome</keyword>
<evidence type="ECO:0000259" key="3">
    <source>
        <dbReference type="PROSITE" id="PS50003"/>
    </source>
</evidence>
<feature type="region of interest" description="Disordered" evidence="2">
    <location>
        <begin position="532"/>
        <end position="629"/>
    </location>
</feature>
<name>A0AAW0PTB9_9GOBI</name>
<dbReference type="PANTHER" id="PTHR17271">
    <property type="entry name" value="PLECKSTRIN HOMOLOGY PH DOMAIN-CONTAINING PROTEIN"/>
    <property type="match status" value="1"/>
</dbReference>
<organism evidence="4 5">
    <name type="scientific">Mugilogobius chulae</name>
    <name type="common">yellowstripe goby</name>
    <dbReference type="NCBI Taxonomy" id="88201"/>
    <lineage>
        <taxon>Eukaryota</taxon>
        <taxon>Metazoa</taxon>
        <taxon>Chordata</taxon>
        <taxon>Craniata</taxon>
        <taxon>Vertebrata</taxon>
        <taxon>Euteleostomi</taxon>
        <taxon>Actinopterygii</taxon>
        <taxon>Neopterygii</taxon>
        <taxon>Teleostei</taxon>
        <taxon>Neoteleostei</taxon>
        <taxon>Acanthomorphata</taxon>
        <taxon>Gobiaria</taxon>
        <taxon>Gobiiformes</taxon>
        <taxon>Gobioidei</taxon>
        <taxon>Gobiidae</taxon>
        <taxon>Gobionellinae</taxon>
        <taxon>Mugilogobius</taxon>
    </lineage>
</organism>
<feature type="compositionally biased region" description="Polar residues" evidence="2">
    <location>
        <begin position="595"/>
        <end position="613"/>
    </location>
</feature>
<sequence length="1190" mass="136182">MSPPTLDYYCRGFQPNTFDPSRCGTCLRPDHMHLNNSTVKEDEWEDSPLDPYDDECDLSEVTSVSSDDISGGWTYEWSLGHSLSPDQELNTCDTDIQPRSPASWDCSCRSRSLSSEKSLDDMTRFDPSPHRSAESPWMDERRGRDRSRRPSESTGNRERGSGFFSPDRRENSEKQTDENNKRRYRYFERGHPLPSNYVPEPKACVPFRTVNLGLPSRRRNSETFMQDSWRSESPQRYTNHSNFRRGADSQTTSPTRHNSVSPDRHKSTESSVGHRRGSSISRGQSRSRVPSQHPSQHPSHTPSRYSSRCSSPSRRRPSISQAATPSHNRTANYNAQNGDYNVQNRSNRGSGTPSQSSHRHSLDSEKLYKNLEYISHRSSPPIQQRSCEGSSNRTAVNSAVHTHTHNSRDNTPQKEYGSRDSRLSPSQGSWQGSAHSFLSNPASRGSSTSLRNADTHLLGPEEPVSCVTDAPEENRAYSDRSRSSGRRGMDALLISEPKKTSEVVEEVGMTIDDYIELADIPKIYLESEEEYVGHRKRNQSPSPCRNQRTRSERYTDETDMHSSRLVSDDRGRVRERGRDRREKCRDYENGRPSRRQSMGSVHSQSSDNLNGKQRSSKAREHAASEQPQTQGWLSILDEHGKWRKHWFVLGKCSVRYYRDSEGEEFDDLEGEIDLRSCLNVSDCSVEKNYGFQLQTKKAVFTLCAMTSRIRRNWVKLLKQAIQNKSHQSDSGSEKENPLSQRRSSCQPSAQFTEKESRHKPAALHTHQDLSQREEGEGWDREQAKRLEERNKWFEEGLSFNEMCSRWDSMELKKGSVPIPVIDTIDTEVNRKWSEFEKFSFREMTAQSIIGNGTLHSNSQTFADVPNGFTHEESIETFSAAERTDNYVSNSFSLTNESENNQTSKADVLHKEAISLRKEVESIKKERAAMGIEVESPCGPGAPCRIKLEALVADHQKELQELQEKHEQEVRKLKEQRDNMLKEESRTAAEAMEKLKAAHKEEMKRVMERAKESKGGAIEPVQNVSQAYALHGELDVLSERYSQKCLELKHAENNGESRDTDLRQTEKELEQLRSENQELKARLAEEISRMRYFITGQKSDMEPVGSSKTYAQIETLLKTKENEILSLRREISCLQNEVHSLTKEKENAYERYKGIYVQLTNTQGHNQLEKNSLMAQLELANAALQEDEQKT</sequence>
<dbReference type="InterPro" id="IPR052223">
    <property type="entry name" value="Actin_Cytoskeleton_Reg"/>
</dbReference>
<feature type="compositionally biased region" description="Polar residues" evidence="2">
    <location>
        <begin position="737"/>
        <end position="751"/>
    </location>
</feature>
<feature type="domain" description="PH" evidence="3">
    <location>
        <begin position="626"/>
        <end position="722"/>
    </location>
</feature>
<evidence type="ECO:0000256" key="1">
    <source>
        <dbReference type="SAM" id="Coils"/>
    </source>
</evidence>
<protein>
    <recommendedName>
        <fullName evidence="3">PH domain-containing protein</fullName>
    </recommendedName>
</protein>
<dbReference type="EMBL" id="JBBPFD010000004">
    <property type="protein sequence ID" value="KAK7929987.1"/>
    <property type="molecule type" value="Genomic_DNA"/>
</dbReference>
<feature type="compositionally biased region" description="Polar residues" evidence="2">
    <location>
        <begin position="423"/>
        <end position="452"/>
    </location>
</feature>
<dbReference type="Proteomes" id="UP001460270">
    <property type="component" value="Unassembled WGS sequence"/>
</dbReference>
<feature type="compositionally biased region" description="Basic and acidic residues" evidence="2">
    <location>
        <begin position="472"/>
        <end position="482"/>
    </location>
</feature>
<feature type="coiled-coil region" evidence="1">
    <location>
        <begin position="1061"/>
        <end position="1189"/>
    </location>
</feature>
<evidence type="ECO:0000256" key="2">
    <source>
        <dbReference type="SAM" id="MobiDB-lite"/>
    </source>
</evidence>
<feature type="coiled-coil region" evidence="1">
    <location>
        <begin position="905"/>
        <end position="1008"/>
    </location>
</feature>
<dbReference type="PROSITE" id="PS50003">
    <property type="entry name" value="PH_DOMAIN"/>
    <property type="match status" value="1"/>
</dbReference>